<sequence>MDGSRIINIQNGNNVAIRGLNWFGFNVGMGMVDGLWIGGSEAATDFALITYQLRLLGYNAVRLPFIWRDLEMAPKNLDKACYPVTPEQLKRRLISPHMLDTYSSKQLPGNVSPQRKRQNGYCNQYLPGGSSSYHRLLFVMQSIIAQGMYVILDYQPMGLEQHPYNQQQFVDSWTNLWSMVACLPNFKSDLANRVFVDVMNEPDSMGIKWEAANGRPGAHQLYLGTADALWQVTPDEVLFMFEGTGQQALGLNWGNGFVTDQDVISSRGLADANPFFLDLMSRPYVGKAGNWHKDGCLYISFGLRHSNGAACPSPTAIPDC</sequence>
<dbReference type="Gene3D" id="3.20.20.80">
    <property type="entry name" value="Glycosidases"/>
    <property type="match status" value="1"/>
</dbReference>
<evidence type="ECO:0000256" key="3">
    <source>
        <dbReference type="ARBA" id="ARBA00023295"/>
    </source>
</evidence>
<dbReference type="AlphaFoldDB" id="A0A0D2MZF0"/>
<dbReference type="EMBL" id="KK100231">
    <property type="protein sequence ID" value="KIZ07795.1"/>
    <property type="molecule type" value="Genomic_DNA"/>
</dbReference>
<name>A0A0D2MZF0_9CHLO</name>
<keyword evidence="2 4" id="KW-0378">Hydrolase</keyword>
<dbReference type="OrthoDB" id="442731at2759"/>
<feature type="domain" description="Glycoside hydrolase family 5" evidence="5">
    <location>
        <begin position="129"/>
        <end position="210"/>
    </location>
</feature>
<evidence type="ECO:0000313" key="7">
    <source>
        <dbReference type="Proteomes" id="UP000054498"/>
    </source>
</evidence>
<dbReference type="STRING" id="145388.A0A0D2MZF0"/>
<dbReference type="InterPro" id="IPR017853">
    <property type="entry name" value="GH"/>
</dbReference>
<protein>
    <recommendedName>
        <fullName evidence="5">Glycoside hydrolase family 5 domain-containing protein</fullName>
    </recommendedName>
</protein>
<dbReference type="GO" id="GO:0000272">
    <property type="term" value="P:polysaccharide catabolic process"/>
    <property type="evidence" value="ECO:0007669"/>
    <property type="project" value="InterPro"/>
</dbReference>
<dbReference type="Pfam" id="PF00150">
    <property type="entry name" value="Cellulase"/>
    <property type="match status" value="1"/>
</dbReference>
<organism evidence="6 7">
    <name type="scientific">Monoraphidium neglectum</name>
    <dbReference type="NCBI Taxonomy" id="145388"/>
    <lineage>
        <taxon>Eukaryota</taxon>
        <taxon>Viridiplantae</taxon>
        <taxon>Chlorophyta</taxon>
        <taxon>core chlorophytes</taxon>
        <taxon>Chlorophyceae</taxon>
        <taxon>CS clade</taxon>
        <taxon>Sphaeropleales</taxon>
        <taxon>Selenastraceae</taxon>
        <taxon>Monoraphidium</taxon>
    </lineage>
</organism>
<keyword evidence="7" id="KW-1185">Reference proteome</keyword>
<gene>
    <name evidence="6" type="ORF">MNEG_0153</name>
</gene>
<dbReference type="RefSeq" id="XP_013906814.1">
    <property type="nucleotide sequence ID" value="XM_014051360.1"/>
</dbReference>
<dbReference type="InterPro" id="IPR001547">
    <property type="entry name" value="Glyco_hydro_5"/>
</dbReference>
<dbReference type="Proteomes" id="UP000054498">
    <property type="component" value="Unassembled WGS sequence"/>
</dbReference>
<comment type="similarity">
    <text evidence="1 4">Belongs to the glycosyl hydrolase 5 (cellulase A) family.</text>
</comment>
<dbReference type="SUPFAM" id="SSF51445">
    <property type="entry name" value="(Trans)glycosidases"/>
    <property type="match status" value="1"/>
</dbReference>
<dbReference type="GO" id="GO:0004553">
    <property type="term" value="F:hydrolase activity, hydrolyzing O-glycosyl compounds"/>
    <property type="evidence" value="ECO:0007669"/>
    <property type="project" value="InterPro"/>
</dbReference>
<proteinExistence type="inferred from homology"/>
<evidence type="ECO:0000256" key="4">
    <source>
        <dbReference type="RuleBase" id="RU361153"/>
    </source>
</evidence>
<reference evidence="6 7" key="1">
    <citation type="journal article" date="2013" name="BMC Genomics">
        <title>Reconstruction of the lipid metabolism for the microalga Monoraphidium neglectum from its genome sequence reveals characteristics suitable for biofuel production.</title>
        <authorList>
            <person name="Bogen C."/>
            <person name="Al-Dilaimi A."/>
            <person name="Albersmeier A."/>
            <person name="Wichmann J."/>
            <person name="Grundmann M."/>
            <person name="Rupp O."/>
            <person name="Lauersen K.J."/>
            <person name="Blifernez-Klassen O."/>
            <person name="Kalinowski J."/>
            <person name="Goesmann A."/>
            <person name="Mussgnug J.H."/>
            <person name="Kruse O."/>
        </authorList>
    </citation>
    <scope>NUCLEOTIDE SEQUENCE [LARGE SCALE GENOMIC DNA]</scope>
    <source>
        <strain evidence="6 7">SAG 48.87</strain>
    </source>
</reference>
<keyword evidence="3 4" id="KW-0326">Glycosidase</keyword>
<evidence type="ECO:0000256" key="1">
    <source>
        <dbReference type="ARBA" id="ARBA00005641"/>
    </source>
</evidence>
<evidence type="ECO:0000256" key="2">
    <source>
        <dbReference type="ARBA" id="ARBA00022801"/>
    </source>
</evidence>
<dbReference type="GeneID" id="25726271"/>
<dbReference type="KEGG" id="mng:MNEG_0153"/>
<evidence type="ECO:0000313" key="6">
    <source>
        <dbReference type="EMBL" id="KIZ07795.1"/>
    </source>
</evidence>
<accession>A0A0D2MZF0</accession>
<evidence type="ECO:0000259" key="5">
    <source>
        <dbReference type="Pfam" id="PF00150"/>
    </source>
</evidence>